<dbReference type="PANTHER" id="PTHR30055:SF239">
    <property type="entry name" value="TRANSCRIPTIONAL REGULATORY PROTEIN"/>
    <property type="match status" value="1"/>
</dbReference>
<dbReference type="InterPro" id="IPR025996">
    <property type="entry name" value="MT1864/Rv1816-like_C"/>
</dbReference>
<keyword evidence="2 4" id="KW-0238">DNA-binding</keyword>
<dbReference type="Pfam" id="PF00440">
    <property type="entry name" value="TetR_N"/>
    <property type="match status" value="1"/>
</dbReference>
<proteinExistence type="predicted"/>
<dbReference type="InterPro" id="IPR050109">
    <property type="entry name" value="HTH-type_TetR-like_transc_reg"/>
</dbReference>
<dbReference type="PRINTS" id="PR00455">
    <property type="entry name" value="HTHTETR"/>
</dbReference>
<evidence type="ECO:0000313" key="6">
    <source>
        <dbReference type="EMBL" id="MFC4136801.1"/>
    </source>
</evidence>
<evidence type="ECO:0000256" key="3">
    <source>
        <dbReference type="ARBA" id="ARBA00023163"/>
    </source>
</evidence>
<dbReference type="RefSeq" id="WP_253756089.1">
    <property type="nucleotide sequence ID" value="NZ_JAMZDZ010000001.1"/>
</dbReference>
<protein>
    <submittedName>
        <fullName evidence="6">TetR/AcrR family transcriptional regulator</fullName>
    </submittedName>
</protein>
<dbReference type="Gene3D" id="1.10.10.60">
    <property type="entry name" value="Homeodomain-like"/>
    <property type="match status" value="1"/>
</dbReference>
<dbReference type="Pfam" id="PF13305">
    <property type="entry name" value="TetR_C_33"/>
    <property type="match status" value="1"/>
</dbReference>
<name>A0ABV8M0C2_9ACTN</name>
<sequence>MPRAGLTPGAIVDLALGVLDDDGLTGLTLTAVAKRAGVAVPALYKHIRNLDELVSLLRVRIIDDLTERLGADCVGRSGPDALRALAVTFRAYAMDNPHRYALTVQAAPPNTREAEAAVRTLTVFLAVLRGFGLEGSAAIHAARALRSACHGFASIQVAGGFGLAEDVDESYDLLVRMVIEGLPLARELAG</sequence>
<keyword evidence="3" id="KW-0804">Transcription</keyword>
<evidence type="ECO:0000313" key="7">
    <source>
        <dbReference type="Proteomes" id="UP001595816"/>
    </source>
</evidence>
<dbReference type="InterPro" id="IPR009057">
    <property type="entry name" value="Homeodomain-like_sf"/>
</dbReference>
<dbReference type="InterPro" id="IPR001647">
    <property type="entry name" value="HTH_TetR"/>
</dbReference>
<feature type="DNA-binding region" description="H-T-H motif" evidence="4">
    <location>
        <begin position="28"/>
        <end position="47"/>
    </location>
</feature>
<dbReference type="Proteomes" id="UP001595816">
    <property type="component" value="Unassembled WGS sequence"/>
</dbReference>
<dbReference type="SUPFAM" id="SSF48498">
    <property type="entry name" value="Tetracyclin repressor-like, C-terminal domain"/>
    <property type="match status" value="1"/>
</dbReference>
<organism evidence="6 7">
    <name type="scientific">Hamadaea flava</name>
    <dbReference type="NCBI Taxonomy" id="1742688"/>
    <lineage>
        <taxon>Bacteria</taxon>
        <taxon>Bacillati</taxon>
        <taxon>Actinomycetota</taxon>
        <taxon>Actinomycetes</taxon>
        <taxon>Micromonosporales</taxon>
        <taxon>Micromonosporaceae</taxon>
        <taxon>Hamadaea</taxon>
    </lineage>
</organism>
<evidence type="ECO:0000256" key="4">
    <source>
        <dbReference type="PROSITE-ProRule" id="PRU00335"/>
    </source>
</evidence>
<reference evidence="7" key="1">
    <citation type="journal article" date="2019" name="Int. J. Syst. Evol. Microbiol.">
        <title>The Global Catalogue of Microorganisms (GCM) 10K type strain sequencing project: providing services to taxonomists for standard genome sequencing and annotation.</title>
        <authorList>
            <consortium name="The Broad Institute Genomics Platform"/>
            <consortium name="The Broad Institute Genome Sequencing Center for Infectious Disease"/>
            <person name="Wu L."/>
            <person name="Ma J."/>
        </authorList>
    </citation>
    <scope>NUCLEOTIDE SEQUENCE [LARGE SCALE GENOMIC DNA]</scope>
    <source>
        <strain evidence="7">CGMCC 4.7289</strain>
    </source>
</reference>
<keyword evidence="1" id="KW-0805">Transcription regulation</keyword>
<dbReference type="InterPro" id="IPR036271">
    <property type="entry name" value="Tet_transcr_reg_TetR-rel_C_sf"/>
</dbReference>
<dbReference type="PROSITE" id="PS50977">
    <property type="entry name" value="HTH_TETR_2"/>
    <property type="match status" value="1"/>
</dbReference>
<feature type="domain" description="HTH tetR-type" evidence="5">
    <location>
        <begin position="5"/>
        <end position="65"/>
    </location>
</feature>
<accession>A0ABV8M0C2</accession>
<keyword evidence="7" id="KW-1185">Reference proteome</keyword>
<gene>
    <name evidence="6" type="ORF">ACFOZ4_39875</name>
</gene>
<evidence type="ECO:0000256" key="2">
    <source>
        <dbReference type="ARBA" id="ARBA00023125"/>
    </source>
</evidence>
<evidence type="ECO:0000259" key="5">
    <source>
        <dbReference type="PROSITE" id="PS50977"/>
    </source>
</evidence>
<comment type="caution">
    <text evidence="6">The sequence shown here is derived from an EMBL/GenBank/DDBJ whole genome shotgun (WGS) entry which is preliminary data.</text>
</comment>
<dbReference type="SUPFAM" id="SSF46689">
    <property type="entry name" value="Homeodomain-like"/>
    <property type="match status" value="1"/>
</dbReference>
<dbReference type="Gene3D" id="1.10.357.10">
    <property type="entry name" value="Tetracycline Repressor, domain 2"/>
    <property type="match status" value="1"/>
</dbReference>
<dbReference type="PANTHER" id="PTHR30055">
    <property type="entry name" value="HTH-TYPE TRANSCRIPTIONAL REGULATOR RUTR"/>
    <property type="match status" value="1"/>
</dbReference>
<evidence type="ECO:0000256" key="1">
    <source>
        <dbReference type="ARBA" id="ARBA00023015"/>
    </source>
</evidence>
<dbReference type="EMBL" id="JBHSAY010000034">
    <property type="protein sequence ID" value="MFC4136801.1"/>
    <property type="molecule type" value="Genomic_DNA"/>
</dbReference>